<dbReference type="InterPro" id="IPR027599">
    <property type="entry name" value="PqqD-rel_X"/>
</dbReference>
<comment type="caution">
    <text evidence="1">The sequence shown here is derived from an EMBL/GenBank/DDBJ whole genome shotgun (WGS) entry which is preliminary data.</text>
</comment>
<protein>
    <recommendedName>
        <fullName evidence="3">PqqD family protein</fullName>
    </recommendedName>
</protein>
<dbReference type="InterPro" id="IPR008792">
    <property type="entry name" value="PQQD"/>
</dbReference>
<evidence type="ECO:0000313" key="1">
    <source>
        <dbReference type="EMBL" id="KPV50944.1"/>
    </source>
</evidence>
<name>A0A0P9D6U1_9CHLR</name>
<accession>A0A0P9D6U1</accession>
<keyword evidence="2" id="KW-1185">Reference proteome</keyword>
<evidence type="ECO:0008006" key="3">
    <source>
        <dbReference type="Google" id="ProtNLM"/>
    </source>
</evidence>
<dbReference type="InterPro" id="IPR041881">
    <property type="entry name" value="PqqD_sf"/>
</dbReference>
<reference evidence="1 2" key="1">
    <citation type="submission" date="2015-09" db="EMBL/GenBank/DDBJ databases">
        <title>Draft genome sequence of Kouleothrix aurantiaca JCM 19913.</title>
        <authorList>
            <person name="Hemp J."/>
        </authorList>
    </citation>
    <scope>NUCLEOTIDE SEQUENCE [LARGE SCALE GENOMIC DNA]</scope>
    <source>
        <strain evidence="1 2">COM-B</strain>
    </source>
</reference>
<dbReference type="AlphaFoldDB" id="A0A0P9D6U1"/>
<dbReference type="Proteomes" id="UP000050509">
    <property type="component" value="Unassembled WGS sequence"/>
</dbReference>
<dbReference type="EMBL" id="LJCR01001144">
    <property type="protein sequence ID" value="KPV50944.1"/>
    <property type="molecule type" value="Genomic_DNA"/>
</dbReference>
<proteinExistence type="predicted"/>
<dbReference type="NCBIfam" id="TIGR04353">
    <property type="entry name" value="PqqD_rel_X"/>
    <property type="match status" value="1"/>
</dbReference>
<dbReference type="Gene3D" id="1.10.10.1150">
    <property type="entry name" value="Coenzyme PQQ synthesis protein D (PqqD)"/>
    <property type="match status" value="1"/>
</dbReference>
<sequence length="88" mass="9726">METSTTPAQNSEVTLQRVGNEAILHDRRNGRAHVINESAARLWELCDGHTSLDDIVSAFAAAYGMQPAELRDDVLYILSKFRQLGVLA</sequence>
<evidence type="ECO:0000313" key="2">
    <source>
        <dbReference type="Proteomes" id="UP000050509"/>
    </source>
</evidence>
<organism evidence="1 2">
    <name type="scientific">Kouleothrix aurantiaca</name>
    <dbReference type="NCBI Taxonomy" id="186479"/>
    <lineage>
        <taxon>Bacteria</taxon>
        <taxon>Bacillati</taxon>
        <taxon>Chloroflexota</taxon>
        <taxon>Chloroflexia</taxon>
        <taxon>Chloroflexales</taxon>
        <taxon>Roseiflexineae</taxon>
        <taxon>Roseiflexaceae</taxon>
        <taxon>Kouleothrix</taxon>
    </lineage>
</organism>
<dbReference type="Pfam" id="PF05402">
    <property type="entry name" value="PqqD"/>
    <property type="match status" value="1"/>
</dbReference>
<gene>
    <name evidence="1" type="ORF">SE17_24035</name>
</gene>